<dbReference type="Pfam" id="PF12833">
    <property type="entry name" value="HTH_18"/>
    <property type="match status" value="1"/>
</dbReference>
<keyword evidence="3" id="KW-0804">Transcription</keyword>
<gene>
    <name evidence="5" type="ORF">FZO89_07980</name>
</gene>
<sequence length="297" mass="33310">MSQAPAVGLQYVEALPGRRLAPFVACYWCLRSPVPQRLQDRTFPDGCQEIVFNLGGAVLRSGNGVDYHRNPATELIGQMTRPYDVVTEGEPLYFGIKFHPHGFSVFTREPIDTLRDQSIDVRLLFGTAFHAVEARIQDTRCFDRFVAEMEAFLGARLHEKRRDSRAFAVVDRVVAAIFRGPGDGRLSQACEDLGVGPRQLQASFRALTGLSPKQLASMVRFQRSLPPLRAGRPLAEIALACGYYDQAHFNHEFRRFAGMAPTDWKRAQAPLNEFFVDDASRAYLCNYRASGQTHRAA</sequence>
<evidence type="ECO:0000256" key="3">
    <source>
        <dbReference type="ARBA" id="ARBA00023163"/>
    </source>
</evidence>
<feature type="domain" description="HTH araC/xylS-type" evidence="4">
    <location>
        <begin position="171"/>
        <end position="267"/>
    </location>
</feature>
<accession>A0A5D4XQH5</accession>
<evidence type="ECO:0000256" key="2">
    <source>
        <dbReference type="ARBA" id="ARBA00023125"/>
    </source>
</evidence>
<dbReference type="GO" id="GO:0043565">
    <property type="term" value="F:sequence-specific DNA binding"/>
    <property type="evidence" value="ECO:0007669"/>
    <property type="project" value="InterPro"/>
</dbReference>
<organism evidence="5 6">
    <name type="scientific">Luteimonas viscosa</name>
    <dbReference type="NCBI Taxonomy" id="1132694"/>
    <lineage>
        <taxon>Bacteria</taxon>
        <taxon>Pseudomonadati</taxon>
        <taxon>Pseudomonadota</taxon>
        <taxon>Gammaproteobacteria</taxon>
        <taxon>Lysobacterales</taxon>
        <taxon>Lysobacteraceae</taxon>
        <taxon>Luteimonas</taxon>
    </lineage>
</organism>
<dbReference type="RefSeq" id="WP_149102753.1">
    <property type="nucleotide sequence ID" value="NZ_VTFT01000001.1"/>
</dbReference>
<dbReference type="InterPro" id="IPR009057">
    <property type="entry name" value="Homeodomain-like_sf"/>
</dbReference>
<dbReference type="Proteomes" id="UP000324973">
    <property type="component" value="Unassembled WGS sequence"/>
</dbReference>
<dbReference type="InterPro" id="IPR046532">
    <property type="entry name" value="DUF6597"/>
</dbReference>
<evidence type="ECO:0000259" key="4">
    <source>
        <dbReference type="PROSITE" id="PS01124"/>
    </source>
</evidence>
<proteinExistence type="predicted"/>
<evidence type="ECO:0000256" key="1">
    <source>
        <dbReference type="ARBA" id="ARBA00023015"/>
    </source>
</evidence>
<dbReference type="PANTHER" id="PTHR46796:SF15">
    <property type="entry name" value="BLL1074 PROTEIN"/>
    <property type="match status" value="1"/>
</dbReference>
<dbReference type="GO" id="GO:0003700">
    <property type="term" value="F:DNA-binding transcription factor activity"/>
    <property type="evidence" value="ECO:0007669"/>
    <property type="project" value="InterPro"/>
</dbReference>
<protein>
    <submittedName>
        <fullName evidence="5">AraC family transcriptional regulator</fullName>
    </submittedName>
</protein>
<dbReference type="Pfam" id="PF20240">
    <property type="entry name" value="DUF6597"/>
    <property type="match status" value="1"/>
</dbReference>
<evidence type="ECO:0000313" key="5">
    <source>
        <dbReference type="EMBL" id="TYT26203.1"/>
    </source>
</evidence>
<dbReference type="PANTHER" id="PTHR46796">
    <property type="entry name" value="HTH-TYPE TRANSCRIPTIONAL ACTIVATOR RHAS-RELATED"/>
    <property type="match status" value="1"/>
</dbReference>
<dbReference type="InterPro" id="IPR050204">
    <property type="entry name" value="AraC_XylS_family_regulators"/>
</dbReference>
<dbReference type="PROSITE" id="PS01124">
    <property type="entry name" value="HTH_ARAC_FAMILY_2"/>
    <property type="match status" value="1"/>
</dbReference>
<dbReference type="Gene3D" id="1.10.10.60">
    <property type="entry name" value="Homeodomain-like"/>
    <property type="match status" value="1"/>
</dbReference>
<dbReference type="OrthoDB" id="9809338at2"/>
<dbReference type="InterPro" id="IPR018060">
    <property type="entry name" value="HTH_AraC"/>
</dbReference>
<keyword evidence="6" id="KW-1185">Reference proteome</keyword>
<dbReference type="SMART" id="SM00342">
    <property type="entry name" value="HTH_ARAC"/>
    <property type="match status" value="1"/>
</dbReference>
<reference evidence="5 6" key="1">
    <citation type="submission" date="2019-08" db="EMBL/GenBank/DDBJ databases">
        <title>Luteimonas viscosus sp. nov., isolated from soil of a sunflower field.</title>
        <authorList>
            <person name="Jianli Z."/>
            <person name="Ying Z."/>
        </authorList>
    </citation>
    <scope>NUCLEOTIDE SEQUENCE [LARGE SCALE GENOMIC DNA]</scope>
    <source>
        <strain evidence="5 6">XBU10</strain>
    </source>
</reference>
<comment type="caution">
    <text evidence="5">The sequence shown here is derived from an EMBL/GenBank/DDBJ whole genome shotgun (WGS) entry which is preliminary data.</text>
</comment>
<dbReference type="EMBL" id="VTFT01000001">
    <property type="protein sequence ID" value="TYT26203.1"/>
    <property type="molecule type" value="Genomic_DNA"/>
</dbReference>
<evidence type="ECO:0000313" key="6">
    <source>
        <dbReference type="Proteomes" id="UP000324973"/>
    </source>
</evidence>
<keyword evidence="1" id="KW-0805">Transcription regulation</keyword>
<name>A0A5D4XQH5_9GAMM</name>
<dbReference type="SUPFAM" id="SSF46689">
    <property type="entry name" value="Homeodomain-like"/>
    <property type="match status" value="1"/>
</dbReference>
<dbReference type="AlphaFoldDB" id="A0A5D4XQH5"/>
<keyword evidence="2" id="KW-0238">DNA-binding</keyword>